<evidence type="ECO:0000313" key="2">
    <source>
        <dbReference type="Proteomes" id="UP000499080"/>
    </source>
</evidence>
<evidence type="ECO:0000313" key="1">
    <source>
        <dbReference type="EMBL" id="GBM24769.1"/>
    </source>
</evidence>
<sequence>CRSGRFGENCESTCHCEGGHHNCDKDGFCYSGCEAGWAGFTCQAGPIHGGSSVESGFEPAFLRSTGRDLTTRQPRPDLQWNRVSYLEPSRTEGVILPPNHRGLRK</sequence>
<evidence type="ECO:0008006" key="3">
    <source>
        <dbReference type="Google" id="ProtNLM"/>
    </source>
</evidence>
<gene>
    <name evidence="1" type="ORF">AVEN_251461_1</name>
</gene>
<dbReference type="OrthoDB" id="10252017at2759"/>
<organism evidence="1 2">
    <name type="scientific">Araneus ventricosus</name>
    <name type="common">Orbweaver spider</name>
    <name type="synonym">Epeira ventricosa</name>
    <dbReference type="NCBI Taxonomy" id="182803"/>
    <lineage>
        <taxon>Eukaryota</taxon>
        <taxon>Metazoa</taxon>
        <taxon>Ecdysozoa</taxon>
        <taxon>Arthropoda</taxon>
        <taxon>Chelicerata</taxon>
        <taxon>Arachnida</taxon>
        <taxon>Araneae</taxon>
        <taxon>Araneomorphae</taxon>
        <taxon>Entelegynae</taxon>
        <taxon>Araneoidea</taxon>
        <taxon>Araneidae</taxon>
        <taxon>Araneus</taxon>
    </lineage>
</organism>
<accession>A0A4Y2E8Z5</accession>
<feature type="non-terminal residue" evidence="1">
    <location>
        <position position="1"/>
    </location>
</feature>
<dbReference type="EMBL" id="BGPR01091798">
    <property type="protein sequence ID" value="GBM24769.1"/>
    <property type="molecule type" value="Genomic_DNA"/>
</dbReference>
<dbReference type="AlphaFoldDB" id="A0A4Y2E8Z5"/>
<reference evidence="1 2" key="1">
    <citation type="journal article" date="2019" name="Sci. Rep.">
        <title>Orb-weaving spider Araneus ventricosus genome elucidates the spidroin gene catalogue.</title>
        <authorList>
            <person name="Kono N."/>
            <person name="Nakamura H."/>
            <person name="Ohtoshi R."/>
            <person name="Moran D.A.P."/>
            <person name="Shinohara A."/>
            <person name="Yoshida Y."/>
            <person name="Fujiwara M."/>
            <person name="Mori M."/>
            <person name="Tomita M."/>
            <person name="Arakawa K."/>
        </authorList>
    </citation>
    <scope>NUCLEOTIDE SEQUENCE [LARGE SCALE GENOMIC DNA]</scope>
</reference>
<dbReference type="Gene3D" id="2.170.300.10">
    <property type="entry name" value="Tie2 ligand-binding domain superfamily"/>
    <property type="match status" value="1"/>
</dbReference>
<keyword evidence="2" id="KW-1185">Reference proteome</keyword>
<protein>
    <recommendedName>
        <fullName evidence="3">EGF-like domain-containing protein</fullName>
    </recommendedName>
</protein>
<proteinExistence type="predicted"/>
<name>A0A4Y2E8Z5_ARAVE</name>
<dbReference type="Proteomes" id="UP000499080">
    <property type="component" value="Unassembled WGS sequence"/>
</dbReference>
<comment type="caution">
    <text evidence="1">The sequence shown here is derived from an EMBL/GenBank/DDBJ whole genome shotgun (WGS) entry which is preliminary data.</text>
</comment>